<dbReference type="Proteomes" id="UP000800036">
    <property type="component" value="Unassembled WGS sequence"/>
</dbReference>
<gene>
    <name evidence="2" type="ORF">BU23DRAFT_558638</name>
</gene>
<reference evidence="2" key="1">
    <citation type="journal article" date="2020" name="Stud. Mycol.">
        <title>101 Dothideomycetes genomes: a test case for predicting lifestyles and emergence of pathogens.</title>
        <authorList>
            <person name="Haridas S."/>
            <person name="Albert R."/>
            <person name="Binder M."/>
            <person name="Bloem J."/>
            <person name="Labutti K."/>
            <person name="Salamov A."/>
            <person name="Andreopoulos B."/>
            <person name="Baker S."/>
            <person name="Barry K."/>
            <person name="Bills G."/>
            <person name="Bluhm B."/>
            <person name="Cannon C."/>
            <person name="Castanera R."/>
            <person name="Culley D."/>
            <person name="Daum C."/>
            <person name="Ezra D."/>
            <person name="Gonzalez J."/>
            <person name="Henrissat B."/>
            <person name="Kuo A."/>
            <person name="Liang C."/>
            <person name="Lipzen A."/>
            <person name="Lutzoni F."/>
            <person name="Magnuson J."/>
            <person name="Mondo S."/>
            <person name="Nolan M."/>
            <person name="Ohm R."/>
            <person name="Pangilinan J."/>
            <person name="Park H.-J."/>
            <person name="Ramirez L."/>
            <person name="Alfaro M."/>
            <person name="Sun H."/>
            <person name="Tritt A."/>
            <person name="Yoshinaga Y."/>
            <person name="Zwiers L.-H."/>
            <person name="Turgeon B."/>
            <person name="Goodwin S."/>
            <person name="Spatafora J."/>
            <person name="Crous P."/>
            <person name="Grigoriev I."/>
        </authorList>
    </citation>
    <scope>NUCLEOTIDE SEQUENCE</scope>
    <source>
        <strain evidence="2">CBS 107.79</strain>
    </source>
</reference>
<organism evidence="2 3">
    <name type="scientific">Bimuria novae-zelandiae CBS 107.79</name>
    <dbReference type="NCBI Taxonomy" id="1447943"/>
    <lineage>
        <taxon>Eukaryota</taxon>
        <taxon>Fungi</taxon>
        <taxon>Dikarya</taxon>
        <taxon>Ascomycota</taxon>
        <taxon>Pezizomycotina</taxon>
        <taxon>Dothideomycetes</taxon>
        <taxon>Pleosporomycetidae</taxon>
        <taxon>Pleosporales</taxon>
        <taxon>Massarineae</taxon>
        <taxon>Didymosphaeriaceae</taxon>
        <taxon>Bimuria</taxon>
    </lineage>
</organism>
<evidence type="ECO:0000256" key="1">
    <source>
        <dbReference type="SAM" id="MobiDB-lite"/>
    </source>
</evidence>
<proteinExistence type="predicted"/>
<feature type="compositionally biased region" description="Polar residues" evidence="1">
    <location>
        <begin position="14"/>
        <end position="23"/>
    </location>
</feature>
<dbReference type="EMBL" id="ML976721">
    <property type="protein sequence ID" value="KAF1968405.1"/>
    <property type="molecule type" value="Genomic_DNA"/>
</dbReference>
<name>A0A6A5UUA8_9PLEO</name>
<protein>
    <submittedName>
        <fullName evidence="2">Uncharacterized protein</fullName>
    </submittedName>
</protein>
<feature type="region of interest" description="Disordered" evidence="1">
    <location>
        <begin position="1"/>
        <end position="62"/>
    </location>
</feature>
<accession>A0A6A5UUA8</accession>
<evidence type="ECO:0000313" key="3">
    <source>
        <dbReference type="Proteomes" id="UP000800036"/>
    </source>
</evidence>
<keyword evidence="3" id="KW-1185">Reference proteome</keyword>
<sequence length="62" mass="6727">MPSDSKKRSAPQDPRQSVSSEFDSDARPSSESDFTPAVKRPRSIAPRTGRHAQSRPSTTVAS</sequence>
<dbReference type="AlphaFoldDB" id="A0A6A5UUA8"/>
<evidence type="ECO:0000313" key="2">
    <source>
        <dbReference type="EMBL" id="KAF1968405.1"/>
    </source>
</evidence>